<dbReference type="AlphaFoldDB" id="A0A409XH84"/>
<organism evidence="1 2">
    <name type="scientific">Psilocybe cyanescens</name>
    <dbReference type="NCBI Taxonomy" id="93625"/>
    <lineage>
        <taxon>Eukaryota</taxon>
        <taxon>Fungi</taxon>
        <taxon>Dikarya</taxon>
        <taxon>Basidiomycota</taxon>
        <taxon>Agaricomycotina</taxon>
        <taxon>Agaricomycetes</taxon>
        <taxon>Agaricomycetidae</taxon>
        <taxon>Agaricales</taxon>
        <taxon>Agaricineae</taxon>
        <taxon>Strophariaceae</taxon>
        <taxon>Psilocybe</taxon>
    </lineage>
</organism>
<sequence length="62" mass="7037">MYRNIRAQLVLDLQSITNVIGRIPRGKDWGIVDRSGNYSRTVFIHTDDAADDGQDDDDNDDI</sequence>
<protein>
    <submittedName>
        <fullName evidence="1">Uncharacterized protein</fullName>
    </submittedName>
</protein>
<dbReference type="OrthoDB" id="3242924at2759"/>
<gene>
    <name evidence="1" type="ORF">CVT25_012278</name>
</gene>
<keyword evidence="2" id="KW-1185">Reference proteome</keyword>
<name>A0A409XH84_PSICY</name>
<proteinExistence type="predicted"/>
<evidence type="ECO:0000313" key="1">
    <source>
        <dbReference type="EMBL" id="PPQ90113.1"/>
    </source>
</evidence>
<dbReference type="InParanoid" id="A0A409XH84"/>
<dbReference type="EMBL" id="NHYD01001701">
    <property type="protein sequence ID" value="PPQ90113.1"/>
    <property type="molecule type" value="Genomic_DNA"/>
</dbReference>
<comment type="caution">
    <text evidence="1">The sequence shown here is derived from an EMBL/GenBank/DDBJ whole genome shotgun (WGS) entry which is preliminary data.</text>
</comment>
<accession>A0A409XH84</accession>
<evidence type="ECO:0000313" key="2">
    <source>
        <dbReference type="Proteomes" id="UP000283269"/>
    </source>
</evidence>
<reference evidence="1 2" key="1">
    <citation type="journal article" date="2018" name="Evol. Lett.">
        <title>Horizontal gene cluster transfer increased hallucinogenic mushroom diversity.</title>
        <authorList>
            <person name="Reynolds H.T."/>
            <person name="Vijayakumar V."/>
            <person name="Gluck-Thaler E."/>
            <person name="Korotkin H.B."/>
            <person name="Matheny P.B."/>
            <person name="Slot J.C."/>
        </authorList>
    </citation>
    <scope>NUCLEOTIDE SEQUENCE [LARGE SCALE GENOMIC DNA]</scope>
    <source>
        <strain evidence="1 2">2631</strain>
    </source>
</reference>
<dbReference type="Proteomes" id="UP000283269">
    <property type="component" value="Unassembled WGS sequence"/>
</dbReference>